<keyword evidence="1" id="KW-1133">Transmembrane helix</keyword>
<feature type="transmembrane region" description="Helical" evidence="1">
    <location>
        <begin position="146"/>
        <end position="179"/>
    </location>
</feature>
<organism evidence="2 3">
    <name type="scientific">Croceifilum oryzae</name>
    <dbReference type="NCBI Taxonomy" id="1553429"/>
    <lineage>
        <taxon>Bacteria</taxon>
        <taxon>Bacillati</taxon>
        <taxon>Bacillota</taxon>
        <taxon>Bacilli</taxon>
        <taxon>Bacillales</taxon>
        <taxon>Thermoactinomycetaceae</taxon>
        <taxon>Croceifilum</taxon>
    </lineage>
</organism>
<feature type="transmembrane region" description="Helical" evidence="1">
    <location>
        <begin position="101"/>
        <end position="125"/>
    </location>
</feature>
<accession>A0AAJ1TNF3</accession>
<evidence type="ECO:0000313" key="3">
    <source>
        <dbReference type="Proteomes" id="UP001238450"/>
    </source>
</evidence>
<keyword evidence="3" id="KW-1185">Reference proteome</keyword>
<feature type="transmembrane region" description="Helical" evidence="1">
    <location>
        <begin position="38"/>
        <end position="60"/>
    </location>
</feature>
<dbReference type="RefSeq" id="WP_307253352.1">
    <property type="nucleotide sequence ID" value="NZ_JAUSUV010000008.1"/>
</dbReference>
<keyword evidence="1" id="KW-0472">Membrane</keyword>
<gene>
    <name evidence="2" type="ORF">J2Z48_002174</name>
</gene>
<dbReference type="EMBL" id="JAUSUV010000008">
    <property type="protein sequence ID" value="MDQ0417990.1"/>
    <property type="molecule type" value="Genomic_DNA"/>
</dbReference>
<sequence length="182" mass="21233">MTPFLYIALSFASWAIYLILTLHMFYTWLKVRNNPKTLGLTVLASILPLLILIEVPKAFITNLYPESTNAEYQYKWEWTSDTHILDLGDHLRWFAETCTKISVHLVIIVFTLCLVLLWVTVVQMIQKALNIYTVDFTISKKAWKSLWIAFLSCIALYTVGWLSFLILIVGGCWLGRFLFRFR</sequence>
<evidence type="ECO:0000313" key="2">
    <source>
        <dbReference type="EMBL" id="MDQ0417990.1"/>
    </source>
</evidence>
<evidence type="ECO:0000256" key="1">
    <source>
        <dbReference type="SAM" id="Phobius"/>
    </source>
</evidence>
<comment type="caution">
    <text evidence="2">The sequence shown here is derived from an EMBL/GenBank/DDBJ whole genome shotgun (WGS) entry which is preliminary data.</text>
</comment>
<reference evidence="2 3" key="1">
    <citation type="submission" date="2023-07" db="EMBL/GenBank/DDBJ databases">
        <title>Genomic Encyclopedia of Type Strains, Phase IV (KMG-IV): sequencing the most valuable type-strain genomes for metagenomic binning, comparative biology and taxonomic classification.</title>
        <authorList>
            <person name="Goeker M."/>
        </authorList>
    </citation>
    <scope>NUCLEOTIDE SEQUENCE [LARGE SCALE GENOMIC DNA]</scope>
    <source>
        <strain evidence="2 3">DSM 46876</strain>
    </source>
</reference>
<proteinExistence type="predicted"/>
<protein>
    <submittedName>
        <fullName evidence="2">Uncharacterized protein</fullName>
    </submittedName>
</protein>
<dbReference type="Proteomes" id="UP001238450">
    <property type="component" value="Unassembled WGS sequence"/>
</dbReference>
<name>A0AAJ1TNF3_9BACL</name>
<feature type="transmembrane region" description="Helical" evidence="1">
    <location>
        <begin position="6"/>
        <end position="26"/>
    </location>
</feature>
<keyword evidence="1" id="KW-0812">Transmembrane</keyword>
<dbReference type="AlphaFoldDB" id="A0AAJ1TNF3"/>